<dbReference type="EMBL" id="CM047589">
    <property type="protein sequence ID" value="KAI9920319.1"/>
    <property type="molecule type" value="Genomic_DNA"/>
</dbReference>
<evidence type="ECO:0000313" key="2">
    <source>
        <dbReference type="Proteomes" id="UP001163321"/>
    </source>
</evidence>
<comment type="caution">
    <text evidence="1">The sequence shown here is derived from an EMBL/GenBank/DDBJ whole genome shotgun (WGS) entry which is preliminary data.</text>
</comment>
<gene>
    <name evidence="1" type="ORF">PsorP6_015884</name>
</gene>
<reference evidence="1 2" key="1">
    <citation type="journal article" date="2022" name="bioRxiv">
        <title>The genome of the oomycete Peronosclerospora sorghi, a cosmopolitan pathogen of maize and sorghum, is inflated with dispersed pseudogenes.</title>
        <authorList>
            <person name="Fletcher K."/>
            <person name="Martin F."/>
            <person name="Isakeit T."/>
            <person name="Cavanaugh K."/>
            <person name="Magill C."/>
            <person name="Michelmore R."/>
        </authorList>
    </citation>
    <scope>NUCLEOTIDE SEQUENCE [LARGE SCALE GENOMIC DNA]</scope>
    <source>
        <strain evidence="1">P6</strain>
    </source>
</reference>
<proteinExistence type="predicted"/>
<accession>A0ACC0WN82</accession>
<evidence type="ECO:0000313" key="1">
    <source>
        <dbReference type="EMBL" id="KAI9920319.1"/>
    </source>
</evidence>
<protein>
    <submittedName>
        <fullName evidence="1">Uncharacterized protein</fullName>
    </submittedName>
</protein>
<dbReference type="Proteomes" id="UP001163321">
    <property type="component" value="Chromosome 10"/>
</dbReference>
<organism evidence="1 2">
    <name type="scientific">Peronosclerospora sorghi</name>
    <dbReference type="NCBI Taxonomy" id="230839"/>
    <lineage>
        <taxon>Eukaryota</taxon>
        <taxon>Sar</taxon>
        <taxon>Stramenopiles</taxon>
        <taxon>Oomycota</taxon>
        <taxon>Peronosporomycetes</taxon>
        <taxon>Peronosporales</taxon>
        <taxon>Peronosporaceae</taxon>
        <taxon>Peronosclerospora</taxon>
    </lineage>
</organism>
<keyword evidence="2" id="KW-1185">Reference proteome</keyword>
<sequence length="157" mass="18024">MIELALQFVLQEIFHCGEVAGMYNVGQDEDKLTMSAEDLKSKFPKFARHLKPTGDADCPEHIRLAKDCDGQLRTKQVVAILNGIRRMCTSQATIIVAWNCSSPRLNSMELHLTSSNLYHWRFWLNYNNGLFFFVFFFVSLEEEGGAEKVLKFIDLQV</sequence>
<name>A0ACC0WN82_9STRA</name>